<dbReference type="SUPFAM" id="SSF50630">
    <property type="entry name" value="Acid proteases"/>
    <property type="match status" value="1"/>
</dbReference>
<dbReference type="EMBL" id="LT553503">
    <property type="protein sequence ID" value="SAM01132.1"/>
    <property type="molecule type" value="Genomic_DNA"/>
</dbReference>
<dbReference type="CDD" id="cd00303">
    <property type="entry name" value="retropepsin_like"/>
    <property type="match status" value="1"/>
</dbReference>
<gene>
    <name evidence="1" type="primary">ABSGL_06869.1 scaffold 8678</name>
</gene>
<dbReference type="Pfam" id="PF13975">
    <property type="entry name" value="gag-asp_proteas"/>
    <property type="match status" value="1"/>
</dbReference>
<reference evidence="1" key="1">
    <citation type="submission" date="2016-04" db="EMBL/GenBank/DDBJ databases">
        <authorList>
            <person name="Evans L.H."/>
            <person name="Alamgir A."/>
            <person name="Owens N."/>
            <person name="Weber N.D."/>
            <person name="Virtaneva K."/>
            <person name="Barbian K."/>
            <person name="Babar A."/>
            <person name="Rosenke K."/>
        </authorList>
    </citation>
    <scope>NUCLEOTIDE SEQUENCE [LARGE SCALE GENOMIC DNA]</scope>
    <source>
        <strain evidence="1">CBS 101.48</strain>
    </source>
</reference>
<proteinExistence type="predicted"/>
<sequence>MEAVLANPSVDAAKDRFCPRTPVLINDRVKVNALLDGGATGSLASGRLINARRISELTPTDTYISVADGRRTKVLGTVELNVKIMGLERMVKVSVVDQNMYNLLLGPDALNAYGTHTDWTTYTWHLKHGDRTVPMDVSYDGVDE</sequence>
<accession>A0A168NSX9</accession>
<dbReference type="Gene3D" id="2.40.70.10">
    <property type="entry name" value="Acid Proteases"/>
    <property type="match status" value="1"/>
</dbReference>
<protein>
    <recommendedName>
        <fullName evidence="3">Peptidase A2 domain-containing protein</fullName>
    </recommendedName>
</protein>
<evidence type="ECO:0000313" key="1">
    <source>
        <dbReference type="EMBL" id="SAM01132.1"/>
    </source>
</evidence>
<organism evidence="1">
    <name type="scientific">Absidia glauca</name>
    <name type="common">Pin mould</name>
    <dbReference type="NCBI Taxonomy" id="4829"/>
    <lineage>
        <taxon>Eukaryota</taxon>
        <taxon>Fungi</taxon>
        <taxon>Fungi incertae sedis</taxon>
        <taxon>Mucoromycota</taxon>
        <taxon>Mucoromycotina</taxon>
        <taxon>Mucoromycetes</taxon>
        <taxon>Mucorales</taxon>
        <taxon>Cunninghamellaceae</taxon>
        <taxon>Absidia</taxon>
    </lineage>
</organism>
<dbReference type="InParanoid" id="A0A168NSX9"/>
<dbReference type="AlphaFoldDB" id="A0A168NSX9"/>
<name>A0A168NSX9_ABSGL</name>
<evidence type="ECO:0008006" key="3">
    <source>
        <dbReference type="Google" id="ProtNLM"/>
    </source>
</evidence>
<evidence type="ECO:0000313" key="2">
    <source>
        <dbReference type="Proteomes" id="UP000078561"/>
    </source>
</evidence>
<dbReference type="Proteomes" id="UP000078561">
    <property type="component" value="Unassembled WGS sequence"/>
</dbReference>
<dbReference type="InterPro" id="IPR021109">
    <property type="entry name" value="Peptidase_aspartic_dom_sf"/>
</dbReference>
<keyword evidence="2" id="KW-1185">Reference proteome</keyword>